<dbReference type="Pfam" id="PF14903">
    <property type="entry name" value="WG_beta_rep"/>
    <property type="match status" value="2"/>
</dbReference>
<dbReference type="EMBL" id="FPBF01000010">
    <property type="protein sequence ID" value="SFU18861.1"/>
    <property type="molecule type" value="Genomic_DNA"/>
</dbReference>
<dbReference type="Proteomes" id="UP000199673">
    <property type="component" value="Unassembled WGS sequence"/>
</dbReference>
<protein>
    <submittedName>
        <fullName evidence="1">WG containing repeat-containing protein</fullName>
    </submittedName>
</protein>
<keyword evidence="2" id="KW-1185">Reference proteome</keyword>
<dbReference type="OrthoDB" id="2485468at2"/>
<evidence type="ECO:0000313" key="1">
    <source>
        <dbReference type="EMBL" id="SFU18861.1"/>
    </source>
</evidence>
<accession>A0A1I7E4K0</accession>
<sequence length="74" mass="8169">MKRIFLIALISFLLIDYSYCQSLAYDNVGSFGSHGIGWALVQKDQKVGFINTKGEEIVPIKYDNIGNFGSHGIG</sequence>
<name>A0A1I7E4K0_9BACT</name>
<gene>
    <name evidence="1" type="ORF">SAMN04489724_0050</name>
</gene>
<evidence type="ECO:0000313" key="2">
    <source>
        <dbReference type="Proteomes" id="UP000199673"/>
    </source>
</evidence>
<dbReference type="RefSeq" id="WP_139235967.1">
    <property type="nucleotide sequence ID" value="NZ_FPBF01000010.1"/>
</dbReference>
<reference evidence="2" key="1">
    <citation type="submission" date="2016-10" db="EMBL/GenBank/DDBJ databases">
        <authorList>
            <person name="Varghese N."/>
            <person name="Submissions S."/>
        </authorList>
    </citation>
    <scope>NUCLEOTIDE SEQUENCE [LARGE SCALE GENOMIC DNA]</scope>
    <source>
        <strain evidence="2">DSM 23445</strain>
    </source>
</reference>
<dbReference type="InterPro" id="IPR032774">
    <property type="entry name" value="WG_beta_rep"/>
</dbReference>
<dbReference type="AlphaFoldDB" id="A0A1I7E4K0"/>
<proteinExistence type="predicted"/>
<feature type="non-terminal residue" evidence="1">
    <location>
        <position position="74"/>
    </location>
</feature>
<organism evidence="1 2">
    <name type="scientific">Algoriphagus locisalis</name>
    <dbReference type="NCBI Taxonomy" id="305507"/>
    <lineage>
        <taxon>Bacteria</taxon>
        <taxon>Pseudomonadati</taxon>
        <taxon>Bacteroidota</taxon>
        <taxon>Cytophagia</taxon>
        <taxon>Cytophagales</taxon>
        <taxon>Cyclobacteriaceae</taxon>
        <taxon>Algoriphagus</taxon>
    </lineage>
</organism>